<feature type="transmembrane region" description="Helical" evidence="10">
    <location>
        <begin position="398"/>
        <end position="424"/>
    </location>
</feature>
<evidence type="ECO:0000256" key="6">
    <source>
        <dbReference type="ARBA" id="ARBA00023170"/>
    </source>
</evidence>
<keyword evidence="7 8" id="KW-0807">Transducer</keyword>
<evidence type="ECO:0000313" key="12">
    <source>
        <dbReference type="EnsemblMetazoa" id="XP_003723993"/>
    </source>
</evidence>
<reference evidence="12" key="2">
    <citation type="submission" date="2021-01" db="UniProtKB">
        <authorList>
            <consortium name="EnsemblMetazoa"/>
        </authorList>
    </citation>
    <scope>IDENTIFICATION</scope>
</reference>
<keyword evidence="13" id="KW-1185">Reference proteome</keyword>
<dbReference type="OMA" id="SLEWQIT"/>
<dbReference type="Pfam" id="PF00001">
    <property type="entry name" value="7tm_1"/>
    <property type="match status" value="1"/>
</dbReference>
<dbReference type="RefSeq" id="XP_003723993.2">
    <property type="nucleotide sequence ID" value="XM_003723945.2"/>
</dbReference>
<feature type="transmembrane region" description="Helical" evidence="10">
    <location>
        <begin position="126"/>
        <end position="148"/>
    </location>
</feature>
<feature type="region of interest" description="Disordered" evidence="9">
    <location>
        <begin position="246"/>
        <end position="271"/>
    </location>
</feature>
<sequence>MADEQEDDFDFDEDEIVKLVSVVILCILGIPGNTIILLVYAKKKKRISTDILIIVQAIIDFVASVFAPLVLLKTAYSNLVTDGICVVTELTENGSAFSSLFLMMVISVDRYLLVCRPLGRRVTTRTAVVVSVCCVLVAMAMMLPRTIYTRAVNTDLELEVNCEFPLSHRATVIVSVMFPVTFIVTMLITLVLYGRIYMFLRRQAKVHAALVGNGPGGTDVPLPPSSVTPPANDASTIIAMQLDSNETAVEQDPTSIEQKHVSERLPGRLENQSLYQLTDNDTGGATGNLSAVESHAAAAASTATSVTGQPGNIPRKYTAGLSVAKAGASSAQSGDSKPEAASQNAPFKHPKKRVAHIRGRSTTKMLLCITIYFIITWLPLITITLLQQRVIRNLTTNLMAIIIGAFDTFRSTNHVVNIFVYIYTNVPFRKAARKLFTLEGIKGKLW</sequence>
<dbReference type="Gene3D" id="1.20.1070.10">
    <property type="entry name" value="Rhodopsin 7-helix transmembrane proteins"/>
    <property type="match status" value="2"/>
</dbReference>
<dbReference type="KEGG" id="spu:100891577"/>
<feature type="compositionally biased region" description="Polar residues" evidence="9">
    <location>
        <begin position="329"/>
        <end position="345"/>
    </location>
</feature>
<keyword evidence="3 10" id="KW-1133">Transmembrane helix</keyword>
<evidence type="ECO:0000256" key="10">
    <source>
        <dbReference type="SAM" id="Phobius"/>
    </source>
</evidence>
<evidence type="ECO:0000256" key="8">
    <source>
        <dbReference type="RuleBase" id="RU000688"/>
    </source>
</evidence>
<dbReference type="InParanoid" id="A0A7M7GFJ5"/>
<reference evidence="13" key="1">
    <citation type="submission" date="2015-02" db="EMBL/GenBank/DDBJ databases">
        <title>Genome sequencing for Strongylocentrotus purpuratus.</title>
        <authorList>
            <person name="Murali S."/>
            <person name="Liu Y."/>
            <person name="Vee V."/>
            <person name="English A."/>
            <person name="Wang M."/>
            <person name="Skinner E."/>
            <person name="Han Y."/>
            <person name="Muzny D.M."/>
            <person name="Worley K.C."/>
            <person name="Gibbs R.A."/>
        </authorList>
    </citation>
    <scope>NUCLEOTIDE SEQUENCE</scope>
</reference>
<evidence type="ECO:0000256" key="5">
    <source>
        <dbReference type="ARBA" id="ARBA00023136"/>
    </source>
</evidence>
<name>A0A7M7GFJ5_STRPU</name>
<dbReference type="InterPro" id="IPR000276">
    <property type="entry name" value="GPCR_Rhodpsn"/>
</dbReference>
<dbReference type="OrthoDB" id="5969463at2759"/>
<organism evidence="12 13">
    <name type="scientific">Strongylocentrotus purpuratus</name>
    <name type="common">Purple sea urchin</name>
    <dbReference type="NCBI Taxonomy" id="7668"/>
    <lineage>
        <taxon>Eukaryota</taxon>
        <taxon>Metazoa</taxon>
        <taxon>Echinodermata</taxon>
        <taxon>Eleutherozoa</taxon>
        <taxon>Echinozoa</taxon>
        <taxon>Echinoidea</taxon>
        <taxon>Euechinoidea</taxon>
        <taxon>Echinacea</taxon>
        <taxon>Camarodonta</taxon>
        <taxon>Echinidea</taxon>
        <taxon>Strongylocentrotidae</taxon>
        <taxon>Strongylocentrotus</taxon>
    </lineage>
</organism>
<feature type="transmembrane region" description="Helical" evidence="10">
    <location>
        <begin position="366"/>
        <end position="386"/>
    </location>
</feature>
<dbReference type="GO" id="GO:0007218">
    <property type="term" value="P:neuropeptide signaling pathway"/>
    <property type="evidence" value="ECO:0000318"/>
    <property type="project" value="GO_Central"/>
</dbReference>
<dbReference type="AlphaFoldDB" id="A0A7M7GFJ5"/>
<dbReference type="SMART" id="SM01381">
    <property type="entry name" value="7TM_GPCR_Srsx"/>
    <property type="match status" value="1"/>
</dbReference>
<dbReference type="EnsemblMetazoa" id="XM_003723945">
    <property type="protein sequence ID" value="XP_003723993"/>
    <property type="gene ID" value="LOC100891577"/>
</dbReference>
<dbReference type="InterPro" id="IPR017452">
    <property type="entry name" value="GPCR_Rhodpsn_7TM"/>
</dbReference>
<feature type="compositionally biased region" description="Polar residues" evidence="9">
    <location>
        <begin position="246"/>
        <end position="256"/>
    </location>
</feature>
<feature type="domain" description="G-protein coupled receptors family 1 profile" evidence="11">
    <location>
        <begin position="32"/>
        <end position="421"/>
    </location>
</feature>
<evidence type="ECO:0000256" key="4">
    <source>
        <dbReference type="ARBA" id="ARBA00023040"/>
    </source>
</evidence>
<evidence type="ECO:0000259" key="11">
    <source>
        <dbReference type="PROSITE" id="PS50262"/>
    </source>
</evidence>
<dbReference type="PROSITE" id="PS00237">
    <property type="entry name" value="G_PROTEIN_RECEP_F1_1"/>
    <property type="match status" value="1"/>
</dbReference>
<dbReference type="PROSITE" id="PS50262">
    <property type="entry name" value="G_PROTEIN_RECEP_F1_2"/>
    <property type="match status" value="1"/>
</dbReference>
<feature type="compositionally biased region" description="Basic and acidic residues" evidence="9">
    <location>
        <begin position="257"/>
        <end position="267"/>
    </location>
</feature>
<dbReference type="PANTHER" id="PTHR24238:SF47">
    <property type="entry name" value="ECDYSTEROIDS_DOPAMINE RECEPTOR-RELATED"/>
    <property type="match status" value="1"/>
</dbReference>
<evidence type="ECO:0000256" key="1">
    <source>
        <dbReference type="ARBA" id="ARBA00004141"/>
    </source>
</evidence>
<evidence type="ECO:0000256" key="2">
    <source>
        <dbReference type="ARBA" id="ARBA00022692"/>
    </source>
</evidence>
<evidence type="ECO:0000313" key="13">
    <source>
        <dbReference type="Proteomes" id="UP000007110"/>
    </source>
</evidence>
<proteinExistence type="inferred from homology"/>
<dbReference type="PANTHER" id="PTHR24238">
    <property type="entry name" value="G-PROTEIN COUPLED RECEPTOR"/>
    <property type="match status" value="1"/>
</dbReference>
<dbReference type="Proteomes" id="UP000007110">
    <property type="component" value="Unassembled WGS sequence"/>
</dbReference>
<keyword evidence="2 8" id="KW-0812">Transmembrane</keyword>
<keyword evidence="4 8" id="KW-0297">G-protein coupled receptor</keyword>
<feature type="transmembrane region" description="Helical" evidence="10">
    <location>
        <begin position="168"/>
        <end position="193"/>
    </location>
</feature>
<dbReference type="PRINTS" id="PR00237">
    <property type="entry name" value="GPCRRHODOPSN"/>
</dbReference>
<evidence type="ECO:0000256" key="7">
    <source>
        <dbReference type="ARBA" id="ARBA00023224"/>
    </source>
</evidence>
<dbReference type="GeneID" id="100891577"/>
<protein>
    <recommendedName>
        <fullName evidence="11">G-protein coupled receptors family 1 profile domain-containing protein</fullName>
    </recommendedName>
</protein>
<comment type="subcellular location">
    <subcellularLocation>
        <location evidence="1">Membrane</location>
        <topology evidence="1">Multi-pass membrane protein</topology>
    </subcellularLocation>
</comment>
<accession>A0A7M7GFJ5</accession>
<dbReference type="GO" id="GO:0005886">
    <property type="term" value="C:plasma membrane"/>
    <property type="evidence" value="ECO:0000318"/>
    <property type="project" value="GO_Central"/>
</dbReference>
<feature type="transmembrane region" description="Helical" evidence="10">
    <location>
        <begin position="96"/>
        <end position="114"/>
    </location>
</feature>
<feature type="region of interest" description="Disordered" evidence="9">
    <location>
        <begin position="328"/>
        <end position="354"/>
    </location>
</feature>
<feature type="transmembrane region" description="Helical" evidence="10">
    <location>
        <begin position="16"/>
        <end position="39"/>
    </location>
</feature>
<keyword evidence="6 8" id="KW-0675">Receptor</keyword>
<keyword evidence="5 10" id="KW-0472">Membrane</keyword>
<dbReference type="CDD" id="cd00637">
    <property type="entry name" value="7tm_classA_rhodopsin-like"/>
    <property type="match status" value="1"/>
</dbReference>
<comment type="similarity">
    <text evidence="8">Belongs to the G-protein coupled receptor 1 family.</text>
</comment>
<evidence type="ECO:0000256" key="9">
    <source>
        <dbReference type="SAM" id="MobiDB-lite"/>
    </source>
</evidence>
<feature type="transmembrane region" description="Helical" evidence="10">
    <location>
        <begin position="51"/>
        <end position="76"/>
    </location>
</feature>
<dbReference type="GO" id="GO:0008528">
    <property type="term" value="F:G protein-coupled peptide receptor activity"/>
    <property type="evidence" value="ECO:0000318"/>
    <property type="project" value="GO_Central"/>
</dbReference>
<evidence type="ECO:0000256" key="3">
    <source>
        <dbReference type="ARBA" id="ARBA00022989"/>
    </source>
</evidence>
<dbReference type="SUPFAM" id="SSF81321">
    <property type="entry name" value="Family A G protein-coupled receptor-like"/>
    <property type="match status" value="1"/>
</dbReference>